<dbReference type="OrthoDB" id="3197455at2"/>
<comment type="similarity">
    <text evidence="1">Belongs to the DNA2/NAM7 helicase family.</text>
</comment>
<dbReference type="GO" id="GO:0004386">
    <property type="term" value="F:helicase activity"/>
    <property type="evidence" value="ECO:0007669"/>
    <property type="project" value="UniProtKB-KW"/>
</dbReference>
<evidence type="ECO:0000313" key="8">
    <source>
        <dbReference type="Proteomes" id="UP000198949"/>
    </source>
</evidence>
<evidence type="ECO:0000256" key="2">
    <source>
        <dbReference type="ARBA" id="ARBA00022741"/>
    </source>
</evidence>
<dbReference type="InterPro" id="IPR041679">
    <property type="entry name" value="DNA2/NAM7-like_C"/>
</dbReference>
<protein>
    <submittedName>
        <fullName evidence="7">AAA domain-containing protein</fullName>
    </submittedName>
</protein>
<dbReference type="InterPro" id="IPR050534">
    <property type="entry name" value="Coronavir_polyprotein_1ab"/>
</dbReference>
<organism evidence="7 8">
    <name type="scientific">Glycomyces harbinensis</name>
    <dbReference type="NCBI Taxonomy" id="58114"/>
    <lineage>
        <taxon>Bacteria</taxon>
        <taxon>Bacillati</taxon>
        <taxon>Actinomycetota</taxon>
        <taxon>Actinomycetes</taxon>
        <taxon>Glycomycetales</taxon>
        <taxon>Glycomycetaceae</taxon>
        <taxon>Glycomyces</taxon>
    </lineage>
</organism>
<dbReference type="GO" id="GO:0016787">
    <property type="term" value="F:hydrolase activity"/>
    <property type="evidence" value="ECO:0007669"/>
    <property type="project" value="UniProtKB-KW"/>
</dbReference>
<dbReference type="InterPro" id="IPR041677">
    <property type="entry name" value="DNA2/NAM7_AAA_11"/>
</dbReference>
<keyword evidence="3" id="KW-0378">Hydrolase</keyword>
<dbReference type="PANTHER" id="PTHR43788:SF8">
    <property type="entry name" value="DNA-BINDING PROTEIN SMUBP-2"/>
    <property type="match status" value="1"/>
</dbReference>
<dbReference type="EMBL" id="FNAD01000016">
    <property type="protein sequence ID" value="SDE25823.1"/>
    <property type="molecule type" value="Genomic_DNA"/>
</dbReference>
<evidence type="ECO:0000256" key="1">
    <source>
        <dbReference type="ARBA" id="ARBA00007913"/>
    </source>
</evidence>
<evidence type="ECO:0000313" key="7">
    <source>
        <dbReference type="EMBL" id="SDE25823.1"/>
    </source>
</evidence>
<dbReference type="RefSeq" id="WP_091039686.1">
    <property type="nucleotide sequence ID" value="NZ_FNAD01000016.1"/>
</dbReference>
<dbReference type="Gene3D" id="3.40.50.300">
    <property type="entry name" value="P-loop containing nucleotide triphosphate hydrolases"/>
    <property type="match status" value="2"/>
</dbReference>
<dbReference type="InterPro" id="IPR047187">
    <property type="entry name" value="SF1_C_Upf1"/>
</dbReference>
<dbReference type="InterPro" id="IPR027417">
    <property type="entry name" value="P-loop_NTPase"/>
</dbReference>
<reference evidence="8" key="1">
    <citation type="submission" date="2016-10" db="EMBL/GenBank/DDBJ databases">
        <authorList>
            <person name="Varghese N."/>
            <person name="Submissions S."/>
        </authorList>
    </citation>
    <scope>NUCLEOTIDE SEQUENCE [LARGE SCALE GENOMIC DNA]</scope>
    <source>
        <strain evidence="8">CGMCC 4.3516</strain>
    </source>
</reference>
<dbReference type="AlphaFoldDB" id="A0A1G7BFR8"/>
<feature type="domain" description="AAA+ ATPase" evidence="6">
    <location>
        <begin position="234"/>
        <end position="873"/>
    </location>
</feature>
<evidence type="ECO:0000259" key="6">
    <source>
        <dbReference type="SMART" id="SM00382"/>
    </source>
</evidence>
<evidence type="ECO:0000256" key="3">
    <source>
        <dbReference type="ARBA" id="ARBA00022801"/>
    </source>
</evidence>
<dbReference type="InterPro" id="IPR003593">
    <property type="entry name" value="AAA+_ATPase"/>
</dbReference>
<gene>
    <name evidence="7" type="ORF">SAMN05216270_116133</name>
</gene>
<dbReference type="SMART" id="SM00382">
    <property type="entry name" value="AAA"/>
    <property type="match status" value="1"/>
</dbReference>
<dbReference type="PANTHER" id="PTHR43788">
    <property type="entry name" value="DNA2/NAM7 HELICASE FAMILY MEMBER"/>
    <property type="match status" value="1"/>
</dbReference>
<keyword evidence="5" id="KW-0067">ATP-binding</keyword>
<dbReference type="CDD" id="cd18808">
    <property type="entry name" value="SF1_C_Upf1"/>
    <property type="match status" value="1"/>
</dbReference>
<dbReference type="Pfam" id="PF13087">
    <property type="entry name" value="AAA_12"/>
    <property type="match status" value="1"/>
</dbReference>
<dbReference type="SUPFAM" id="SSF52540">
    <property type="entry name" value="P-loop containing nucleoside triphosphate hydrolases"/>
    <property type="match status" value="1"/>
</dbReference>
<keyword evidence="8" id="KW-1185">Reference proteome</keyword>
<dbReference type="Proteomes" id="UP000198949">
    <property type="component" value="Unassembled WGS sequence"/>
</dbReference>
<evidence type="ECO:0000256" key="5">
    <source>
        <dbReference type="ARBA" id="ARBA00022840"/>
    </source>
</evidence>
<keyword evidence="4" id="KW-0347">Helicase</keyword>
<evidence type="ECO:0000256" key="4">
    <source>
        <dbReference type="ARBA" id="ARBA00022806"/>
    </source>
</evidence>
<dbReference type="STRING" id="58114.SAMN05216270_116133"/>
<dbReference type="Pfam" id="PF13086">
    <property type="entry name" value="AAA_11"/>
    <property type="match status" value="1"/>
</dbReference>
<proteinExistence type="inferred from homology"/>
<accession>A0A1G7BFR8</accession>
<name>A0A1G7BFR8_9ACTN</name>
<dbReference type="GO" id="GO:0005524">
    <property type="term" value="F:ATP binding"/>
    <property type="evidence" value="ECO:0007669"/>
    <property type="project" value="UniProtKB-KW"/>
</dbReference>
<keyword evidence="2" id="KW-0547">Nucleotide-binding</keyword>
<sequence length="900" mass="95955">MPAARLLNALADLAPAAKPPTYDHLGAMAVWGTALDAVTGGAELASYDELHRDERLLRQGWGVVMGRIEIDGKPHKVRLPLVSRPVRLTADGRGGRQRIVPAGDTTVHAALAGGEYAPLLEAVFDPEADPATAWLAEAAAAAGFAGAAVTEKAPRDKDPMAVVARPVVYIDRDAAPTPIAAGLRDWAAKPGLEHTAFAAMYDPRTDAAPEADTPPRCALPLSREQTAAVVQSRTQPVTVIAGAPGCGKSHTLAAIALDAVAAGESVLLATQSVHAADVLAALLERHPGPVPVHFGDTERRDRFQLRLGSGTVKGHKAGAVDKHRRAADDATAYTDRVETEIATWLDLEDKRRRARDLPDFLLNDFPGLRDADLDEVERHLRLAEREDGGWWARLRARRSTRRLARLAGADGNPVALRRAVEAARDQRGMALLASNGGLHLESLWRALEQADTDAAAAVGTALRYEAESDERRSGRSRRALAGLATGLRAARTGRRALLAGLDADALLKAMPLWVGTVGDVEDLLPAVPGMFDLVILDEASHINQLRAAPALARARRAVVAGDPRQLRFVSFASEDRLTEVLGRHGLTDRAPQLDTGRVSAYDLATGAGPVVELTEHHRSVPHLIGFSAARFYDGRVKPVTTHPRNHEADAIHLHRVEAAASGKGVVKSEVDASLELLAERVEAGDRGIAVITPFRAQAEAIEAGIVRRFDLDAIRRHGIRAGTVHAFQGSEADTVIAALGVAAADPAGRRRFAAGANLFNVMITRARHRLHVVTAIGDADGLIGAFLTYADSPPRSPERARHPDAWTRETADALAHSGVKVRTAYPVGHWSVDLVVGDGEDALGVITAVHPEGPAAHLARHRALRRAGWRLADAFPSTYGDDPSRAAVALLTDFKAGSAR</sequence>